<accession>A0AAD5NZB0</accession>
<name>A0AAD5NZB0_ACENE</name>
<protein>
    <recommendedName>
        <fullName evidence="2">Retrotransposon gag domain-containing protein</fullName>
    </recommendedName>
</protein>
<evidence type="ECO:0000256" key="1">
    <source>
        <dbReference type="SAM" id="MobiDB-lite"/>
    </source>
</evidence>
<feature type="compositionally biased region" description="Low complexity" evidence="1">
    <location>
        <begin position="304"/>
        <end position="324"/>
    </location>
</feature>
<feature type="region of interest" description="Disordered" evidence="1">
    <location>
        <begin position="283"/>
        <end position="331"/>
    </location>
</feature>
<keyword evidence="4" id="KW-1185">Reference proteome</keyword>
<dbReference type="Proteomes" id="UP001064489">
    <property type="component" value="Chromosome 6"/>
</dbReference>
<dbReference type="InterPro" id="IPR005162">
    <property type="entry name" value="Retrotrans_gag_dom"/>
</dbReference>
<evidence type="ECO:0000259" key="2">
    <source>
        <dbReference type="Pfam" id="PF03732"/>
    </source>
</evidence>
<gene>
    <name evidence="3" type="ORF">LWI28_016767</name>
</gene>
<proteinExistence type="predicted"/>
<evidence type="ECO:0000313" key="3">
    <source>
        <dbReference type="EMBL" id="KAI9191999.1"/>
    </source>
</evidence>
<dbReference type="PANTHER" id="PTHR33223:SF11">
    <property type="entry name" value="ELEMENT PROTEIN, PUTATIVE-RELATED"/>
    <property type="match status" value="1"/>
</dbReference>
<evidence type="ECO:0000313" key="4">
    <source>
        <dbReference type="Proteomes" id="UP001064489"/>
    </source>
</evidence>
<feature type="domain" description="Retrotransposon gag" evidence="2">
    <location>
        <begin position="75"/>
        <end position="166"/>
    </location>
</feature>
<sequence length="331" mass="37842">MGEYSLPAIGNQPSPIILNLVERGYELKTMLVNLLPAFYRKLNEDCLQFMKEFSAIIETFPIMCLTREKLHMRCFQYCLKDLAIKWLIGLRPGSLTSWGQICGVFFNRFFRAMKAKELKVKISDFNESERDLFHKSWERYQLLLAQCTPHMFKEEYKVSCFQGGLTRFSQVLVDNACGDSYDTKTATEIYEMLAQNSQQKNANSIRGGRFDVSANTETAIEISRMNKKIESLTSYIESMGFPKAGVKMRGRQKASCSDQFSDSEGFNDMNQGQEQEEVQAMGFQGQGNNPYSNTYNLGLRNHQNHSWSNNNNILNPQPKNQQGGHQQGGNN</sequence>
<reference evidence="3" key="2">
    <citation type="submission" date="2023-02" db="EMBL/GenBank/DDBJ databases">
        <authorList>
            <person name="Swenson N.G."/>
            <person name="Wegrzyn J.L."/>
            <person name="Mcevoy S.L."/>
        </authorList>
    </citation>
    <scope>NUCLEOTIDE SEQUENCE</scope>
    <source>
        <strain evidence="3">91603</strain>
        <tissue evidence="3">Leaf</tissue>
    </source>
</reference>
<dbReference type="Pfam" id="PF03732">
    <property type="entry name" value="Retrotrans_gag"/>
    <property type="match status" value="1"/>
</dbReference>
<reference evidence="3" key="1">
    <citation type="journal article" date="2022" name="Plant J.">
        <title>Strategies of tolerance reflected in two North American maple genomes.</title>
        <authorList>
            <person name="McEvoy S.L."/>
            <person name="Sezen U.U."/>
            <person name="Trouern-Trend A."/>
            <person name="McMahon S.M."/>
            <person name="Schaberg P.G."/>
            <person name="Yang J."/>
            <person name="Wegrzyn J.L."/>
            <person name="Swenson N.G."/>
        </authorList>
    </citation>
    <scope>NUCLEOTIDE SEQUENCE</scope>
    <source>
        <strain evidence="3">91603</strain>
    </source>
</reference>
<dbReference type="EMBL" id="JAJSOW010000004">
    <property type="protein sequence ID" value="KAI9191999.1"/>
    <property type="molecule type" value="Genomic_DNA"/>
</dbReference>
<organism evidence="3 4">
    <name type="scientific">Acer negundo</name>
    <name type="common">Box elder</name>
    <dbReference type="NCBI Taxonomy" id="4023"/>
    <lineage>
        <taxon>Eukaryota</taxon>
        <taxon>Viridiplantae</taxon>
        <taxon>Streptophyta</taxon>
        <taxon>Embryophyta</taxon>
        <taxon>Tracheophyta</taxon>
        <taxon>Spermatophyta</taxon>
        <taxon>Magnoliopsida</taxon>
        <taxon>eudicotyledons</taxon>
        <taxon>Gunneridae</taxon>
        <taxon>Pentapetalae</taxon>
        <taxon>rosids</taxon>
        <taxon>malvids</taxon>
        <taxon>Sapindales</taxon>
        <taxon>Sapindaceae</taxon>
        <taxon>Hippocastanoideae</taxon>
        <taxon>Acereae</taxon>
        <taxon>Acer</taxon>
    </lineage>
</organism>
<comment type="caution">
    <text evidence="3">The sequence shown here is derived from an EMBL/GenBank/DDBJ whole genome shotgun (WGS) entry which is preliminary data.</text>
</comment>
<dbReference type="PANTHER" id="PTHR33223">
    <property type="entry name" value="CCHC-TYPE DOMAIN-CONTAINING PROTEIN"/>
    <property type="match status" value="1"/>
</dbReference>
<feature type="compositionally biased region" description="Polar residues" evidence="1">
    <location>
        <begin position="286"/>
        <end position="296"/>
    </location>
</feature>
<dbReference type="AlphaFoldDB" id="A0AAD5NZB0"/>